<organism evidence="1 2">
    <name type="scientific">Brucella cytisi</name>
    <dbReference type="NCBI Taxonomy" id="407152"/>
    <lineage>
        <taxon>Bacteria</taxon>
        <taxon>Pseudomonadati</taxon>
        <taxon>Pseudomonadota</taxon>
        <taxon>Alphaproteobacteria</taxon>
        <taxon>Hyphomicrobiales</taxon>
        <taxon>Brucellaceae</taxon>
        <taxon>Brucella/Ochrobactrum group</taxon>
        <taxon>Brucella</taxon>
    </lineage>
</organism>
<dbReference type="AlphaFoldDB" id="A0A1J6HMN5"/>
<accession>A0A1J6HMN5</accession>
<name>A0A1J6HMN5_9HYPH</name>
<evidence type="ECO:0000313" key="1">
    <source>
        <dbReference type="EMBL" id="OIS93651.1"/>
    </source>
</evidence>
<reference evidence="1 2" key="1">
    <citation type="submission" date="2016-10" db="EMBL/GenBank/DDBJ databases">
        <title>The Draft Genome Sequence of the Potato Rhizosphere Bacteria Ochrobactrum sp. IPA7.2.</title>
        <authorList>
            <person name="Gogoleva N.E."/>
            <person name="Khlopko Y.A."/>
            <person name="Burygin G.L."/>
            <person name="Plotnikov A.O."/>
        </authorList>
    </citation>
    <scope>NUCLEOTIDE SEQUENCE [LARGE SCALE GENOMIC DNA]</scope>
    <source>
        <strain evidence="1 2">IPA7.2</strain>
    </source>
</reference>
<keyword evidence="2" id="KW-1185">Reference proteome</keyword>
<proteinExistence type="predicted"/>
<dbReference type="Proteomes" id="UP000182985">
    <property type="component" value="Unassembled WGS sequence"/>
</dbReference>
<evidence type="ECO:0000313" key="2">
    <source>
        <dbReference type="Proteomes" id="UP000182985"/>
    </source>
</evidence>
<comment type="caution">
    <text evidence="1">The sequence shown here is derived from an EMBL/GenBank/DDBJ whole genome shotgun (WGS) entry which is preliminary data.</text>
</comment>
<dbReference type="EMBL" id="MOEC01000008">
    <property type="protein sequence ID" value="OIS93651.1"/>
    <property type="molecule type" value="Genomic_DNA"/>
</dbReference>
<protein>
    <submittedName>
        <fullName evidence="1">Uncharacterized protein</fullName>
    </submittedName>
</protein>
<gene>
    <name evidence="1" type="ORF">BLA27_10085</name>
</gene>
<sequence>MEFPFKIAVSMSFALAANVLHTARHQDPNSSDRFPAGVAAALNPTPDCEFETEQRQFSISENAGYVLK</sequence>